<keyword evidence="1" id="KW-0479">Metal-binding</keyword>
<dbReference type="InterPro" id="IPR039327">
    <property type="entry name" value="CON7-like"/>
</dbReference>
<evidence type="ECO:0000256" key="1">
    <source>
        <dbReference type="PROSITE-ProRule" id="PRU00042"/>
    </source>
</evidence>
<feature type="domain" description="C2H2-type" evidence="3">
    <location>
        <begin position="338"/>
        <end position="369"/>
    </location>
</feature>
<feature type="compositionally biased region" description="Gly residues" evidence="2">
    <location>
        <begin position="598"/>
        <end position="611"/>
    </location>
</feature>
<accession>A0A401GWQ4</accession>
<feature type="compositionally biased region" description="Basic and acidic residues" evidence="2">
    <location>
        <begin position="369"/>
        <end position="397"/>
    </location>
</feature>
<evidence type="ECO:0000313" key="5">
    <source>
        <dbReference type="Proteomes" id="UP000287166"/>
    </source>
</evidence>
<feature type="compositionally biased region" description="Pro residues" evidence="2">
    <location>
        <begin position="53"/>
        <end position="64"/>
    </location>
</feature>
<dbReference type="GeneID" id="38783574"/>
<dbReference type="AlphaFoldDB" id="A0A401GWQ4"/>
<feature type="compositionally biased region" description="Low complexity" evidence="2">
    <location>
        <begin position="294"/>
        <end position="306"/>
    </location>
</feature>
<feature type="compositionally biased region" description="Polar residues" evidence="2">
    <location>
        <begin position="254"/>
        <end position="278"/>
    </location>
</feature>
<dbReference type="PROSITE" id="PS50157">
    <property type="entry name" value="ZINC_FINGER_C2H2_2"/>
    <property type="match status" value="1"/>
</dbReference>
<dbReference type="Gene3D" id="3.30.160.60">
    <property type="entry name" value="Classic Zinc Finger"/>
    <property type="match status" value="1"/>
</dbReference>
<feature type="region of interest" description="Disordered" evidence="2">
    <location>
        <begin position="508"/>
        <end position="666"/>
    </location>
</feature>
<sequence>MLQSRLANAPPLPRQPFDFGRSRPNILDDISLLVSSVVAQDKHHVRGQSPAPGQSPEPPSPPSSDSPDYHYVPSPSPDTMYSDRYPDASAAQLPNLSYSLQHPQSHSRRSPAAALAENVDPSSADMSEPEPAPYSASPLSSPEMQHHRPNNFSFPAPMSAPHSQQLFSFSTSASVSAAGPPSSLEYSTLDRRMSEPVLGGARQSFPAVSTNSGGPSPFTYDPSSSAGTTILPSPVSPRPSSASFSSYSSYGHPRQSSGDFSASAPSGWSLKHSASTGDLGQDATAPPVSPVYAGSVSGSDVSGTGVPSPPRGSPRKIPQGNAVKKRPRRRYDEIERLYQCSWPNCTKAYGTLNHLNAHVTMQKHGPKRSPGEFKELRKQWRQQKKEADDQEREREAHAHALRAMRDPFTHTHLHAQELDHHTLTSRHARRRLSLDPYPDPHNLQYLSGFQSPTSPYAFPGVAVQSAGYPPLRSPVDEVQFVHPSAHHPHAHHIQSDDELQGIAQYYSSQQQRTHHAHGDMSWPGPLAHHQQSELRHAQGMPMVSLTGATRPLHPYYSPAHQHQQQQQQQQMSLSALAATPSASFSSLGSAHGHNGSNGHNGGGGASGGNGYALGSNRLPPDSTLLTPLPGYDPESELMMDQRYAAGSNAGAVQGQSAEGMYRREYD</sequence>
<proteinExistence type="predicted"/>
<feature type="region of interest" description="Disordered" evidence="2">
    <location>
        <begin position="361"/>
        <end position="397"/>
    </location>
</feature>
<dbReference type="PANTHER" id="PTHR36167:SF3">
    <property type="entry name" value="C2H2 FINGER DOMAIN TRANSCRIPTION FACTOR (EUROFUNG)-RELATED"/>
    <property type="match status" value="1"/>
</dbReference>
<dbReference type="PANTHER" id="PTHR36167">
    <property type="entry name" value="C2H2 FINGER DOMAIN TRANSCRIPTION FACTOR (EUROFUNG)-RELATED"/>
    <property type="match status" value="1"/>
</dbReference>
<feature type="compositionally biased region" description="Low complexity" evidence="2">
    <location>
        <begin position="560"/>
        <end position="597"/>
    </location>
</feature>
<evidence type="ECO:0000256" key="2">
    <source>
        <dbReference type="SAM" id="MobiDB-lite"/>
    </source>
</evidence>
<dbReference type="RefSeq" id="XP_027617570.1">
    <property type="nucleotide sequence ID" value="XM_027761769.1"/>
</dbReference>
<feature type="region of interest" description="Disordered" evidence="2">
    <location>
        <begin position="41"/>
        <end position="328"/>
    </location>
</feature>
<dbReference type="PROSITE" id="PS00028">
    <property type="entry name" value="ZINC_FINGER_C2H2_1"/>
    <property type="match status" value="1"/>
</dbReference>
<feature type="region of interest" description="Disordered" evidence="2">
    <location>
        <begin position="1"/>
        <end position="24"/>
    </location>
</feature>
<dbReference type="InterPro" id="IPR013087">
    <property type="entry name" value="Znf_C2H2_type"/>
</dbReference>
<feature type="compositionally biased region" description="Low complexity" evidence="2">
    <location>
        <begin position="612"/>
        <end position="629"/>
    </location>
</feature>
<keyword evidence="1" id="KW-0863">Zinc-finger</keyword>
<protein>
    <recommendedName>
        <fullName evidence="3">C2H2-type domain-containing protein</fullName>
    </recommendedName>
</protein>
<gene>
    <name evidence="4" type="ORF">SCP_0905370</name>
</gene>
<dbReference type="GO" id="GO:0008270">
    <property type="term" value="F:zinc ion binding"/>
    <property type="evidence" value="ECO:0007669"/>
    <property type="project" value="UniProtKB-KW"/>
</dbReference>
<feature type="compositionally biased region" description="Polar residues" evidence="2">
    <location>
        <begin position="221"/>
        <end position="231"/>
    </location>
</feature>
<dbReference type="STRING" id="139825.A0A401GWQ4"/>
<organism evidence="4 5">
    <name type="scientific">Sparassis crispa</name>
    <dbReference type="NCBI Taxonomy" id="139825"/>
    <lineage>
        <taxon>Eukaryota</taxon>
        <taxon>Fungi</taxon>
        <taxon>Dikarya</taxon>
        <taxon>Basidiomycota</taxon>
        <taxon>Agaricomycotina</taxon>
        <taxon>Agaricomycetes</taxon>
        <taxon>Polyporales</taxon>
        <taxon>Sparassidaceae</taxon>
        <taxon>Sparassis</taxon>
    </lineage>
</organism>
<dbReference type="EMBL" id="BFAD01000009">
    <property type="protein sequence ID" value="GBE86657.1"/>
    <property type="molecule type" value="Genomic_DNA"/>
</dbReference>
<evidence type="ECO:0000313" key="4">
    <source>
        <dbReference type="EMBL" id="GBE86657.1"/>
    </source>
</evidence>
<name>A0A401GWQ4_9APHY</name>
<dbReference type="Proteomes" id="UP000287166">
    <property type="component" value="Unassembled WGS sequence"/>
</dbReference>
<feature type="compositionally biased region" description="Low complexity" evidence="2">
    <location>
        <begin position="133"/>
        <end position="143"/>
    </location>
</feature>
<feature type="compositionally biased region" description="Low complexity" evidence="2">
    <location>
        <begin position="238"/>
        <end position="249"/>
    </location>
</feature>
<dbReference type="OrthoDB" id="1939603at2759"/>
<reference evidence="4 5" key="1">
    <citation type="journal article" date="2018" name="Sci. Rep.">
        <title>Genome sequence of the cauliflower mushroom Sparassis crispa (Hanabiratake) and its association with beneficial usage.</title>
        <authorList>
            <person name="Kiyama R."/>
            <person name="Furutani Y."/>
            <person name="Kawaguchi K."/>
            <person name="Nakanishi T."/>
        </authorList>
    </citation>
    <scope>NUCLEOTIDE SEQUENCE [LARGE SCALE GENOMIC DNA]</scope>
</reference>
<feature type="compositionally biased region" description="Polar residues" evidence="2">
    <location>
        <begin position="92"/>
        <end position="104"/>
    </location>
</feature>
<evidence type="ECO:0000259" key="3">
    <source>
        <dbReference type="PROSITE" id="PS50157"/>
    </source>
</evidence>
<dbReference type="GO" id="GO:0006355">
    <property type="term" value="P:regulation of DNA-templated transcription"/>
    <property type="evidence" value="ECO:0007669"/>
    <property type="project" value="InterPro"/>
</dbReference>
<feature type="compositionally biased region" description="Low complexity" evidence="2">
    <location>
        <begin position="167"/>
        <end position="183"/>
    </location>
</feature>
<dbReference type="InParanoid" id="A0A401GWQ4"/>
<comment type="caution">
    <text evidence="4">The sequence shown here is derived from an EMBL/GenBank/DDBJ whole genome shotgun (WGS) entry which is preliminary data.</text>
</comment>
<keyword evidence="5" id="KW-1185">Reference proteome</keyword>
<keyword evidence="1" id="KW-0862">Zinc</keyword>